<keyword evidence="2" id="KW-0805">Transcription regulation</keyword>
<feature type="compositionally biased region" description="Polar residues" evidence="4">
    <location>
        <begin position="388"/>
        <end position="398"/>
    </location>
</feature>
<gene>
    <name evidence="6" type="ORF">WJX72_004338</name>
</gene>
<evidence type="ECO:0000313" key="7">
    <source>
        <dbReference type="Proteomes" id="UP001489004"/>
    </source>
</evidence>
<dbReference type="EMBL" id="JALJOR010000005">
    <property type="protein sequence ID" value="KAK9816733.1"/>
    <property type="molecule type" value="Genomic_DNA"/>
</dbReference>
<dbReference type="InterPro" id="IPR016177">
    <property type="entry name" value="DNA-bd_dom_sf"/>
</dbReference>
<keyword evidence="3" id="KW-0804">Transcription</keyword>
<feature type="region of interest" description="Disordered" evidence="4">
    <location>
        <begin position="373"/>
        <end position="398"/>
    </location>
</feature>
<dbReference type="Pfam" id="PF01429">
    <property type="entry name" value="MBD"/>
    <property type="match status" value="1"/>
</dbReference>
<feature type="domain" description="MBD" evidence="5">
    <location>
        <begin position="16"/>
        <end position="91"/>
    </location>
</feature>
<comment type="subcellular location">
    <subcellularLocation>
        <location evidence="1">Nucleus</location>
    </subcellularLocation>
</comment>
<dbReference type="CDD" id="cd00122">
    <property type="entry name" value="MBD"/>
    <property type="match status" value="1"/>
</dbReference>
<feature type="region of interest" description="Disordered" evidence="4">
    <location>
        <begin position="485"/>
        <end position="506"/>
    </location>
</feature>
<evidence type="ECO:0000313" key="6">
    <source>
        <dbReference type="EMBL" id="KAK9816733.1"/>
    </source>
</evidence>
<evidence type="ECO:0000256" key="2">
    <source>
        <dbReference type="ARBA" id="ARBA00023015"/>
    </source>
</evidence>
<dbReference type="AlphaFoldDB" id="A0AAW1Q719"/>
<name>A0AAW1Q719_9CHLO</name>
<feature type="compositionally biased region" description="Low complexity" evidence="4">
    <location>
        <begin position="373"/>
        <end position="384"/>
    </location>
</feature>
<organism evidence="6 7">
    <name type="scientific">[Myrmecia] bisecta</name>
    <dbReference type="NCBI Taxonomy" id="41462"/>
    <lineage>
        <taxon>Eukaryota</taxon>
        <taxon>Viridiplantae</taxon>
        <taxon>Chlorophyta</taxon>
        <taxon>core chlorophytes</taxon>
        <taxon>Trebouxiophyceae</taxon>
        <taxon>Trebouxiales</taxon>
        <taxon>Trebouxiaceae</taxon>
        <taxon>Myrmecia</taxon>
    </lineage>
</organism>
<dbReference type="Gene3D" id="3.30.890.10">
    <property type="entry name" value="Methyl-cpg-binding Protein 2, Chain A"/>
    <property type="match status" value="1"/>
</dbReference>
<reference evidence="6 7" key="1">
    <citation type="journal article" date="2024" name="Nat. Commun.">
        <title>Phylogenomics reveals the evolutionary origins of lichenization in chlorophyte algae.</title>
        <authorList>
            <person name="Puginier C."/>
            <person name="Libourel C."/>
            <person name="Otte J."/>
            <person name="Skaloud P."/>
            <person name="Haon M."/>
            <person name="Grisel S."/>
            <person name="Petersen M."/>
            <person name="Berrin J.G."/>
            <person name="Delaux P.M."/>
            <person name="Dal Grande F."/>
            <person name="Keller J."/>
        </authorList>
    </citation>
    <scope>NUCLEOTIDE SEQUENCE [LARGE SCALE GENOMIC DNA]</scope>
    <source>
        <strain evidence="6 7">SAG 2043</strain>
    </source>
</reference>
<keyword evidence="7" id="KW-1185">Reference proteome</keyword>
<evidence type="ECO:0000259" key="5">
    <source>
        <dbReference type="PROSITE" id="PS50982"/>
    </source>
</evidence>
<evidence type="ECO:0000256" key="3">
    <source>
        <dbReference type="ARBA" id="ARBA00023163"/>
    </source>
</evidence>
<comment type="caution">
    <text evidence="6">The sequence shown here is derived from an EMBL/GenBank/DDBJ whole genome shotgun (WGS) entry which is preliminary data.</text>
</comment>
<accession>A0AAW1Q719</accession>
<dbReference type="Proteomes" id="UP001489004">
    <property type="component" value="Unassembled WGS sequence"/>
</dbReference>
<dbReference type="SUPFAM" id="SSF54171">
    <property type="entry name" value="DNA-binding domain"/>
    <property type="match status" value="1"/>
</dbReference>
<dbReference type="GO" id="GO:0003677">
    <property type="term" value="F:DNA binding"/>
    <property type="evidence" value="ECO:0007669"/>
    <property type="project" value="InterPro"/>
</dbReference>
<protein>
    <recommendedName>
        <fullName evidence="5">MBD domain-containing protein</fullName>
    </recommendedName>
</protein>
<proteinExistence type="predicted"/>
<dbReference type="GO" id="GO:0005634">
    <property type="term" value="C:nucleus"/>
    <property type="evidence" value="ECO:0007669"/>
    <property type="project" value="UniProtKB-SubCell"/>
</dbReference>
<evidence type="ECO:0000256" key="1">
    <source>
        <dbReference type="ARBA" id="ARBA00004123"/>
    </source>
</evidence>
<evidence type="ECO:0000256" key="4">
    <source>
        <dbReference type="SAM" id="MobiDB-lite"/>
    </source>
</evidence>
<sequence length="506" mass="56254">MDPAEHQKLTELTKYLESHYGFLGPLAKGWRVQIRARGIQTTNKADTYYYDPEGKELRSKAEVARALGLETAWRATQNNPSGDGDGAALRSVDVLQNMCSHLEEDGDETFFKFTNVNVTLKLEGIPGCCKCDGAPDIPLQYLGCAESGGLWRCLCHSCRDKGLMHIGGGQGPYFTGSRLERHLGRSSSKNWKRSFYIQYEPNMKMSPVEKASKRRALAMFGESMIGREDWVYFAEPDEAYIGHITSFDQQAGKHRVHYSESAEYMPHDVDVCLPAGVHKLVPIAAASGPTPAAATAEKLTAPDAGGSAVRVGKGTAGTTGHHIACEAQARLRTRWTQKEYEQKLQRDNKRQRERVDQDDTVYYAGPAYYKAPAAMEPQQQPARASLAGDSSSDLFSEPQRLTSVDMKHDYMEDRLYDMIGRHPDWKPVLLKYLAMIEREPTELLAALRHAKRARTTYAGNAESQCSDFYEYVKAVQAVHAAHGLHARGQTSMHDTGSETRMPPGGI</sequence>
<dbReference type="InterPro" id="IPR001739">
    <property type="entry name" value="Methyl_CpG_DNA-bd"/>
</dbReference>
<dbReference type="PROSITE" id="PS50982">
    <property type="entry name" value="MBD"/>
    <property type="match status" value="1"/>
</dbReference>